<protein>
    <recommendedName>
        <fullName evidence="4">Transcription factor MYC/MYB N-terminal domain-containing protein</fullName>
    </recommendedName>
</protein>
<keyword evidence="1" id="KW-0805">Transcription regulation</keyword>
<reference evidence="5 7" key="2">
    <citation type="journal article" date="2018" name="Plant J.">
        <title>The Physcomitrella patens chromosome-scale assembly reveals moss genome structure and evolution.</title>
        <authorList>
            <person name="Lang D."/>
            <person name="Ullrich K.K."/>
            <person name="Murat F."/>
            <person name="Fuchs J."/>
            <person name="Jenkins J."/>
            <person name="Haas F.B."/>
            <person name="Piednoel M."/>
            <person name="Gundlach H."/>
            <person name="Van Bel M."/>
            <person name="Meyberg R."/>
            <person name="Vives C."/>
            <person name="Morata J."/>
            <person name="Symeonidi A."/>
            <person name="Hiss M."/>
            <person name="Muchero W."/>
            <person name="Kamisugi Y."/>
            <person name="Saleh O."/>
            <person name="Blanc G."/>
            <person name="Decker E.L."/>
            <person name="van Gessel N."/>
            <person name="Grimwood J."/>
            <person name="Hayes R.D."/>
            <person name="Graham S.W."/>
            <person name="Gunter L.E."/>
            <person name="McDaniel S.F."/>
            <person name="Hoernstein S.N.W."/>
            <person name="Larsson A."/>
            <person name="Li F.W."/>
            <person name="Perroud P.F."/>
            <person name="Phillips J."/>
            <person name="Ranjan P."/>
            <person name="Rokshar D.S."/>
            <person name="Rothfels C.J."/>
            <person name="Schneider L."/>
            <person name="Shu S."/>
            <person name="Stevenson D.W."/>
            <person name="Thummler F."/>
            <person name="Tillich M."/>
            <person name="Villarreal Aguilar J.C."/>
            <person name="Widiez T."/>
            <person name="Wong G.K."/>
            <person name="Wymore A."/>
            <person name="Zhang Y."/>
            <person name="Zimmer A.D."/>
            <person name="Quatrano R.S."/>
            <person name="Mayer K.F.X."/>
            <person name="Goodstein D."/>
            <person name="Casacuberta J.M."/>
            <person name="Vandepoele K."/>
            <person name="Reski R."/>
            <person name="Cuming A.C."/>
            <person name="Tuskan G.A."/>
            <person name="Maumus F."/>
            <person name="Salse J."/>
            <person name="Schmutz J."/>
            <person name="Rensing S.A."/>
        </authorList>
    </citation>
    <scope>NUCLEOTIDE SEQUENCE [LARGE SCALE GENOMIC DNA]</scope>
    <source>
        <strain evidence="6 7">cv. Gransden 2004</strain>
    </source>
</reference>
<reference evidence="6" key="3">
    <citation type="submission" date="2020-12" db="UniProtKB">
        <authorList>
            <consortium name="EnsemblPlants"/>
        </authorList>
    </citation>
    <scope>IDENTIFICATION</scope>
</reference>
<evidence type="ECO:0000256" key="1">
    <source>
        <dbReference type="ARBA" id="ARBA00023015"/>
    </source>
</evidence>
<dbReference type="Gramene" id="Pp3c4_23320V3.1">
    <property type="protein sequence ID" value="Pp3c4_23320V3.1"/>
    <property type="gene ID" value="Pp3c4_23320"/>
</dbReference>
<keyword evidence="2" id="KW-0804">Transcription</keyword>
<gene>
    <name evidence="6" type="primary">LOC112281046</name>
    <name evidence="5" type="ORF">PHYPA_006638</name>
</gene>
<feature type="region of interest" description="Disordered" evidence="3">
    <location>
        <begin position="317"/>
        <end position="346"/>
    </location>
</feature>
<reference evidence="5 7" key="1">
    <citation type="journal article" date="2008" name="Science">
        <title>The Physcomitrella genome reveals evolutionary insights into the conquest of land by plants.</title>
        <authorList>
            <person name="Rensing S."/>
            <person name="Lang D."/>
            <person name="Zimmer A."/>
            <person name="Terry A."/>
            <person name="Salamov A."/>
            <person name="Shapiro H."/>
            <person name="Nishiyama T."/>
            <person name="Perroud P.-F."/>
            <person name="Lindquist E."/>
            <person name="Kamisugi Y."/>
            <person name="Tanahashi T."/>
            <person name="Sakakibara K."/>
            <person name="Fujita T."/>
            <person name="Oishi K."/>
            <person name="Shin-I T."/>
            <person name="Kuroki Y."/>
            <person name="Toyoda A."/>
            <person name="Suzuki Y."/>
            <person name="Hashimoto A."/>
            <person name="Yamaguchi K."/>
            <person name="Sugano A."/>
            <person name="Kohara Y."/>
            <person name="Fujiyama A."/>
            <person name="Anterola A."/>
            <person name="Aoki S."/>
            <person name="Ashton N."/>
            <person name="Barbazuk W.B."/>
            <person name="Barker E."/>
            <person name="Bennetzen J."/>
            <person name="Bezanilla M."/>
            <person name="Blankenship R."/>
            <person name="Cho S.H."/>
            <person name="Dutcher S."/>
            <person name="Estelle M."/>
            <person name="Fawcett J.A."/>
            <person name="Gundlach H."/>
            <person name="Hanada K."/>
            <person name="Heyl A."/>
            <person name="Hicks K.A."/>
            <person name="Hugh J."/>
            <person name="Lohr M."/>
            <person name="Mayer K."/>
            <person name="Melkozernov A."/>
            <person name="Murata T."/>
            <person name="Nelson D."/>
            <person name="Pils B."/>
            <person name="Prigge M."/>
            <person name="Reiss B."/>
            <person name="Renner T."/>
            <person name="Rombauts S."/>
            <person name="Rushton P."/>
            <person name="Sanderfoot A."/>
            <person name="Schween G."/>
            <person name="Shiu S.-H."/>
            <person name="Stueber K."/>
            <person name="Theodoulou F.L."/>
            <person name="Tu H."/>
            <person name="Van de Peer Y."/>
            <person name="Verrier P.J."/>
            <person name="Waters E."/>
            <person name="Wood A."/>
            <person name="Yang L."/>
            <person name="Cove D."/>
            <person name="Cuming A."/>
            <person name="Hasebe M."/>
            <person name="Lucas S."/>
            <person name="Mishler D.B."/>
            <person name="Reski R."/>
            <person name="Grigoriev I."/>
            <person name="Quatrano R.S."/>
            <person name="Boore J.L."/>
        </authorList>
    </citation>
    <scope>NUCLEOTIDE SEQUENCE [LARGE SCALE GENOMIC DNA]</scope>
    <source>
        <strain evidence="6 7">cv. Gransden 2004</strain>
    </source>
</reference>
<dbReference type="AlphaFoldDB" id="A0A2K1KPR5"/>
<dbReference type="KEGG" id="ppp:112281046"/>
<dbReference type="EnsemblPlants" id="Pp3c4_23320V3.1">
    <property type="protein sequence ID" value="Pp3c4_23320V3.1"/>
    <property type="gene ID" value="Pp3c4_23320"/>
</dbReference>
<feature type="region of interest" description="Disordered" evidence="3">
    <location>
        <begin position="412"/>
        <end position="486"/>
    </location>
</feature>
<dbReference type="PANTHER" id="PTHR46633:SF3">
    <property type="entry name" value="SERINE_THREONINE-PROTEIN KINASE WNK (WITH NO LYSINE)-LIKE PROTEIN"/>
    <property type="match status" value="1"/>
</dbReference>
<evidence type="ECO:0000256" key="3">
    <source>
        <dbReference type="SAM" id="MobiDB-lite"/>
    </source>
</evidence>
<sequence>MDTTQQGLPTLNYLLQHTLRRLCTESQWVYAVFWRILPRNYPPPQLDTEGGMIDRSKGNKRNWILVWEDGFCNFSACAAGIGMDNGAFSSFPQSAQEPGRGSDEDCEAMNPELFFKMSHEVYNYGEGLMGKVAADNSHKWVYREPVEHEISFFSPWHGSLDPHPRTWEAQFKSGIQTIAVVAVQEGVLQLGSTKKIMEDLNFVLQMQRRFNYLQSIPGVFVPHPMSFAGKKRSNGDGSPPSDRGHWIAVPDCDKLASNPHMSACSINQFLSPRIGQQLWRSSSDTIFLGVKRPSDTEPLSFNFNEYPYVNNGESFLHRPECPSPPKSLNTGLASPQSGGSPTLSNLLPSMSSLQALLSKLPSVTRTERDSNSCIGGAVPTPSGFDGTAGSSCRPPVSRVVVNKIADERAASLKPAAAGDNESAHRDAHMHLKSTSKTENEPLHDQKHGVTRAATSISSLSSRNSEVVSIEQASDDTEGHQNGTSHCKPDCHKSFCSSTFLDTFDNLADFSTLHDSLIEAGDSYNSFLSEIYR</sequence>
<dbReference type="Gramene" id="Pp3c4_23320V3.3">
    <property type="protein sequence ID" value="Pp3c4_23320V3.3"/>
    <property type="gene ID" value="Pp3c4_23320"/>
</dbReference>
<proteinExistence type="predicted"/>
<dbReference type="GeneID" id="112281046"/>
<feature type="domain" description="Transcription factor MYC/MYB N-terminal" evidence="4">
    <location>
        <begin position="15"/>
        <end position="210"/>
    </location>
</feature>
<dbReference type="RefSeq" id="XP_024372961.1">
    <property type="nucleotide sequence ID" value="XM_024517193.2"/>
</dbReference>
<dbReference type="FunCoup" id="A0A2K1KPR5">
    <property type="interactions" value="273"/>
</dbReference>
<dbReference type="Proteomes" id="UP000006727">
    <property type="component" value="Chromosome 4"/>
</dbReference>
<dbReference type="Pfam" id="PF14215">
    <property type="entry name" value="bHLH-MYC_N"/>
    <property type="match status" value="1"/>
</dbReference>
<name>A0A2K1KPR5_PHYPA</name>
<feature type="compositionally biased region" description="Polar residues" evidence="3">
    <location>
        <begin position="326"/>
        <end position="346"/>
    </location>
</feature>
<dbReference type="OrthoDB" id="1876470at2759"/>
<organism evidence="5">
    <name type="scientific">Physcomitrium patens</name>
    <name type="common">Spreading-leaved earth moss</name>
    <name type="synonym">Physcomitrella patens</name>
    <dbReference type="NCBI Taxonomy" id="3218"/>
    <lineage>
        <taxon>Eukaryota</taxon>
        <taxon>Viridiplantae</taxon>
        <taxon>Streptophyta</taxon>
        <taxon>Embryophyta</taxon>
        <taxon>Bryophyta</taxon>
        <taxon>Bryophytina</taxon>
        <taxon>Bryopsida</taxon>
        <taxon>Funariidae</taxon>
        <taxon>Funariales</taxon>
        <taxon>Funariaceae</taxon>
        <taxon>Physcomitrium</taxon>
    </lineage>
</organism>
<keyword evidence="7" id="KW-1185">Reference proteome</keyword>
<dbReference type="PaxDb" id="3218-PP1S60_81V6.1"/>
<dbReference type="Gramene" id="Pp3c4_23320V3.2">
    <property type="protein sequence ID" value="Pp3c4_23320V3.2"/>
    <property type="gene ID" value="Pp3c4_23320"/>
</dbReference>
<dbReference type="EnsemblPlants" id="Pp3c4_23320V3.2">
    <property type="protein sequence ID" value="Pp3c4_23320V3.2"/>
    <property type="gene ID" value="Pp3c4_23320"/>
</dbReference>
<evidence type="ECO:0000256" key="2">
    <source>
        <dbReference type="ARBA" id="ARBA00023163"/>
    </source>
</evidence>
<dbReference type="EMBL" id="ABEU02000004">
    <property type="protein sequence ID" value="PNR55741.1"/>
    <property type="molecule type" value="Genomic_DNA"/>
</dbReference>
<dbReference type="InterPro" id="IPR025610">
    <property type="entry name" value="MYC/MYB_N"/>
</dbReference>
<evidence type="ECO:0000259" key="4">
    <source>
        <dbReference type="Pfam" id="PF14215"/>
    </source>
</evidence>
<evidence type="ECO:0000313" key="6">
    <source>
        <dbReference type="EnsemblPlants" id="Pp3c4_23320V3.1"/>
    </source>
</evidence>
<accession>A0A2K1KPR5</accession>
<evidence type="ECO:0000313" key="5">
    <source>
        <dbReference type="EMBL" id="PNR55741.1"/>
    </source>
</evidence>
<feature type="region of interest" description="Disordered" evidence="3">
    <location>
        <begin position="364"/>
        <end position="393"/>
    </location>
</feature>
<dbReference type="EnsemblPlants" id="Pp3c4_23320V3.3">
    <property type="protein sequence ID" value="Pp3c4_23320V3.3"/>
    <property type="gene ID" value="Pp3c4_23320"/>
</dbReference>
<evidence type="ECO:0000313" key="7">
    <source>
        <dbReference type="Proteomes" id="UP000006727"/>
    </source>
</evidence>
<dbReference type="PANTHER" id="PTHR46633">
    <property type="entry name" value="TRANSCRIPTION FACTOR MYC/MYB-RELATED"/>
    <property type="match status" value="1"/>
</dbReference>
<feature type="compositionally biased region" description="Low complexity" evidence="3">
    <location>
        <begin position="450"/>
        <end position="469"/>
    </location>
</feature>
<feature type="compositionally biased region" description="Basic and acidic residues" evidence="3">
    <location>
        <begin position="421"/>
        <end position="447"/>
    </location>
</feature>